<evidence type="ECO:0000313" key="3">
    <source>
        <dbReference type="Proteomes" id="UP000198619"/>
    </source>
</evidence>
<sequence>MIIKENIIDVDEVNLENSLEIYEEKDLFKKSLFFDLEHYVYKKPVCIGVFGCCYYDEKTSTIRVTQYMIENKKEIKNILIMARDYFEYMHSVNDKSYIVTFSGNNDFHVINYLFEKYKIKFNFQEFFEEIDLQKIYEKKVKDSIGLKALEKKFNIIREEDQLISGSNLAKTFSKIVKDRDYIHRMPQEKIEKILVYNEQDVVNLFHIYTNWGLMQAEDKDIDDKELEEDNVLEKDSIDIENQIEDIVEIDHKVDTDEGLETKENLKSNNIVEDFQYDIVEKEAAQE</sequence>
<dbReference type="STRING" id="84698.SAMN04488528_101918"/>
<dbReference type="Proteomes" id="UP000198619">
    <property type="component" value="Unassembled WGS sequence"/>
</dbReference>
<name>A0A1I0ZBF1_9CLOT</name>
<gene>
    <name evidence="2" type="ORF">SAMN04488528_101918</name>
</gene>
<proteinExistence type="predicted"/>
<keyword evidence="3" id="KW-1185">Reference proteome</keyword>
<dbReference type="AlphaFoldDB" id="A0A1I0ZBF1"/>
<accession>A0A1I0ZBF1</accession>
<reference evidence="2 3" key="1">
    <citation type="submission" date="2016-10" db="EMBL/GenBank/DDBJ databases">
        <authorList>
            <person name="de Groot N.N."/>
        </authorList>
    </citation>
    <scope>NUCLEOTIDE SEQUENCE [LARGE SCALE GENOMIC DNA]</scope>
    <source>
        <strain evidence="2 3">DSM 12271</strain>
    </source>
</reference>
<dbReference type="InterPro" id="IPR038720">
    <property type="entry name" value="YprB_RNase_H-like_dom"/>
</dbReference>
<feature type="domain" description="YprB ribonuclease H-like" evidence="1">
    <location>
        <begin position="32"/>
        <end position="211"/>
    </location>
</feature>
<evidence type="ECO:0000313" key="2">
    <source>
        <dbReference type="EMBL" id="SFB22732.1"/>
    </source>
</evidence>
<dbReference type="Pfam" id="PF13482">
    <property type="entry name" value="RNase_H_2"/>
    <property type="match status" value="1"/>
</dbReference>
<dbReference type="OrthoDB" id="1930305at2"/>
<dbReference type="InterPro" id="IPR012337">
    <property type="entry name" value="RNaseH-like_sf"/>
</dbReference>
<dbReference type="EMBL" id="FOKI01000019">
    <property type="protein sequence ID" value="SFB22732.1"/>
    <property type="molecule type" value="Genomic_DNA"/>
</dbReference>
<dbReference type="SUPFAM" id="SSF53098">
    <property type="entry name" value="Ribonuclease H-like"/>
    <property type="match status" value="1"/>
</dbReference>
<evidence type="ECO:0000259" key="1">
    <source>
        <dbReference type="Pfam" id="PF13482"/>
    </source>
</evidence>
<protein>
    <submittedName>
        <fullName evidence="2">RNase_H superfamily protein</fullName>
    </submittedName>
</protein>
<organism evidence="2 3">
    <name type="scientific">Clostridium frigidicarnis</name>
    <dbReference type="NCBI Taxonomy" id="84698"/>
    <lineage>
        <taxon>Bacteria</taxon>
        <taxon>Bacillati</taxon>
        <taxon>Bacillota</taxon>
        <taxon>Clostridia</taxon>
        <taxon>Eubacteriales</taxon>
        <taxon>Clostridiaceae</taxon>
        <taxon>Clostridium</taxon>
    </lineage>
</organism>